<evidence type="ECO:0000313" key="2">
    <source>
        <dbReference type="Proteomes" id="UP001458880"/>
    </source>
</evidence>
<comment type="caution">
    <text evidence="1">The sequence shown here is derived from an EMBL/GenBank/DDBJ whole genome shotgun (WGS) entry which is preliminary data.</text>
</comment>
<reference evidence="1 2" key="1">
    <citation type="journal article" date="2024" name="BMC Genomics">
        <title>De novo assembly and annotation of Popillia japonica's genome with initial clues to its potential as an invasive pest.</title>
        <authorList>
            <person name="Cucini C."/>
            <person name="Boschi S."/>
            <person name="Funari R."/>
            <person name="Cardaioli E."/>
            <person name="Iannotti N."/>
            <person name="Marturano G."/>
            <person name="Paoli F."/>
            <person name="Bruttini M."/>
            <person name="Carapelli A."/>
            <person name="Frati F."/>
            <person name="Nardi F."/>
        </authorList>
    </citation>
    <scope>NUCLEOTIDE SEQUENCE [LARGE SCALE GENOMIC DNA]</scope>
    <source>
        <strain evidence="1">DMR45628</strain>
    </source>
</reference>
<evidence type="ECO:0000313" key="1">
    <source>
        <dbReference type="EMBL" id="KAK9693997.1"/>
    </source>
</evidence>
<proteinExistence type="predicted"/>
<sequence>MHWRYQAHFDNASGPQILFQPTLVVTPQYQISRRRKNNRTESVRRERRRNILEKRIVKGWWRPGGREKGDENYKTLQITKTMVDFYMDAVEINGNDVGWIYGLRFLSFGVVMVDNNDLIGC</sequence>
<gene>
    <name evidence="1" type="ORF">QE152_g33829</name>
</gene>
<organism evidence="1 2">
    <name type="scientific">Popillia japonica</name>
    <name type="common">Japanese beetle</name>
    <dbReference type="NCBI Taxonomy" id="7064"/>
    <lineage>
        <taxon>Eukaryota</taxon>
        <taxon>Metazoa</taxon>
        <taxon>Ecdysozoa</taxon>
        <taxon>Arthropoda</taxon>
        <taxon>Hexapoda</taxon>
        <taxon>Insecta</taxon>
        <taxon>Pterygota</taxon>
        <taxon>Neoptera</taxon>
        <taxon>Endopterygota</taxon>
        <taxon>Coleoptera</taxon>
        <taxon>Polyphaga</taxon>
        <taxon>Scarabaeiformia</taxon>
        <taxon>Scarabaeidae</taxon>
        <taxon>Rutelinae</taxon>
        <taxon>Popillia</taxon>
    </lineage>
</organism>
<dbReference type="AlphaFoldDB" id="A0AAW1IVS0"/>
<dbReference type="Proteomes" id="UP001458880">
    <property type="component" value="Unassembled WGS sequence"/>
</dbReference>
<protein>
    <submittedName>
        <fullName evidence="1">Uncharacterized protein</fullName>
    </submittedName>
</protein>
<accession>A0AAW1IVS0</accession>
<name>A0AAW1IVS0_POPJA</name>
<dbReference type="EMBL" id="JASPKY010000526">
    <property type="protein sequence ID" value="KAK9693997.1"/>
    <property type="molecule type" value="Genomic_DNA"/>
</dbReference>
<keyword evidence="2" id="KW-1185">Reference proteome</keyword>